<accession>A0A382Z0Q5</accession>
<gene>
    <name evidence="1" type="ORF">METZ01_LOCUS441961</name>
</gene>
<dbReference type="SUPFAM" id="SSF56091">
    <property type="entry name" value="DNA ligase/mRNA capping enzyme, catalytic domain"/>
    <property type="match status" value="1"/>
</dbReference>
<reference evidence="1" key="1">
    <citation type="submission" date="2018-05" db="EMBL/GenBank/DDBJ databases">
        <authorList>
            <person name="Lanie J.A."/>
            <person name="Ng W.-L."/>
            <person name="Kazmierczak K.M."/>
            <person name="Andrzejewski T.M."/>
            <person name="Davidsen T.M."/>
            <person name="Wayne K.J."/>
            <person name="Tettelin H."/>
            <person name="Glass J.I."/>
            <person name="Rusch D."/>
            <person name="Podicherti R."/>
            <person name="Tsui H.-C.T."/>
            <person name="Winkler M.E."/>
        </authorList>
    </citation>
    <scope>NUCLEOTIDE SEQUENCE</scope>
</reference>
<feature type="non-terminal residue" evidence="1">
    <location>
        <position position="119"/>
    </location>
</feature>
<sequence>MDNTSSIKKYKNSVTRKYISLSNNEIDTITKGDYWVSKKFDGQLWFYCKSNKTSKIINSNERDISNIVQDIKKDLDKKLSKSKNVILAGELYYLTDQRERYGDTISGLGDKSKRKNLRF</sequence>
<evidence type="ECO:0000313" key="1">
    <source>
        <dbReference type="EMBL" id="SVD89107.1"/>
    </source>
</evidence>
<dbReference type="AlphaFoldDB" id="A0A382Z0Q5"/>
<dbReference type="EMBL" id="UINC01180087">
    <property type="protein sequence ID" value="SVD89107.1"/>
    <property type="molecule type" value="Genomic_DNA"/>
</dbReference>
<dbReference type="Gene3D" id="3.30.470.30">
    <property type="entry name" value="DNA ligase/mRNA capping enzyme"/>
    <property type="match status" value="1"/>
</dbReference>
<evidence type="ECO:0008006" key="2">
    <source>
        <dbReference type="Google" id="ProtNLM"/>
    </source>
</evidence>
<proteinExistence type="predicted"/>
<name>A0A382Z0Q5_9ZZZZ</name>
<protein>
    <recommendedName>
        <fullName evidence="2">ATP-dependent DNA ligase family profile domain-containing protein</fullName>
    </recommendedName>
</protein>
<organism evidence="1">
    <name type="scientific">marine metagenome</name>
    <dbReference type="NCBI Taxonomy" id="408172"/>
    <lineage>
        <taxon>unclassified sequences</taxon>
        <taxon>metagenomes</taxon>
        <taxon>ecological metagenomes</taxon>
    </lineage>
</organism>